<accession>A0A0X3PRJ1</accession>
<keyword evidence="3 7" id="KW-0479">Metal-binding</keyword>
<keyword evidence="2" id="KW-0540">Nuclease</keyword>
<dbReference type="InterPro" id="IPR032466">
    <property type="entry name" value="Metal_Hydrolase"/>
</dbReference>
<organism evidence="9">
    <name type="scientific">Schistocephalus solidus</name>
    <name type="common">Tapeworm</name>
    <dbReference type="NCBI Taxonomy" id="70667"/>
    <lineage>
        <taxon>Eukaryota</taxon>
        <taxon>Metazoa</taxon>
        <taxon>Spiralia</taxon>
        <taxon>Lophotrochozoa</taxon>
        <taxon>Platyhelminthes</taxon>
        <taxon>Cestoda</taxon>
        <taxon>Eucestoda</taxon>
        <taxon>Diphyllobothriidea</taxon>
        <taxon>Diphyllobothriidae</taxon>
        <taxon>Schistocephalus</taxon>
    </lineage>
</organism>
<dbReference type="CDD" id="cd01310">
    <property type="entry name" value="TatD_DNAse"/>
    <property type="match status" value="1"/>
</dbReference>
<feature type="binding site" evidence="7">
    <location>
        <position position="250"/>
    </location>
    <ligand>
        <name>a divalent metal cation</name>
        <dbReference type="ChEBI" id="CHEBI:60240"/>
        <label>1</label>
    </ligand>
</feature>
<evidence type="ECO:0000256" key="8">
    <source>
        <dbReference type="SAM" id="MobiDB-lite"/>
    </source>
</evidence>
<evidence type="ECO:0000256" key="1">
    <source>
        <dbReference type="ARBA" id="ARBA00009275"/>
    </source>
</evidence>
<keyword evidence="4" id="KW-0378">Hydrolase</keyword>
<dbReference type="AlphaFoldDB" id="A0A0X3PRJ1"/>
<proteinExistence type="inferred from homology"/>
<gene>
    <name evidence="9" type="ORF">TR97759</name>
</gene>
<comment type="similarity">
    <text evidence="1">Belongs to the metallo-dependent hydrolases superfamily. TatD-type hydrolase family.</text>
</comment>
<dbReference type="InterPro" id="IPR001130">
    <property type="entry name" value="TatD-like"/>
</dbReference>
<feature type="binding site" evidence="7">
    <location>
        <position position="138"/>
    </location>
    <ligand>
        <name>a divalent metal cation</name>
        <dbReference type="ChEBI" id="CHEBI:60240"/>
        <label>1</label>
    </ligand>
</feature>
<dbReference type="GO" id="GO:0005829">
    <property type="term" value="C:cytosol"/>
    <property type="evidence" value="ECO:0007669"/>
    <property type="project" value="TreeGrafter"/>
</dbReference>
<evidence type="ECO:0000256" key="2">
    <source>
        <dbReference type="ARBA" id="ARBA00022722"/>
    </source>
</evidence>
<dbReference type="GO" id="GO:0046872">
    <property type="term" value="F:metal ion binding"/>
    <property type="evidence" value="ECO:0007669"/>
    <property type="project" value="UniProtKB-KW"/>
</dbReference>
<dbReference type="PANTHER" id="PTHR10060:SF15">
    <property type="entry name" value="DEOXYRIBONUCLEASE TATDN1"/>
    <property type="match status" value="1"/>
</dbReference>
<evidence type="ECO:0000256" key="5">
    <source>
        <dbReference type="ARBA" id="ARBA00039767"/>
    </source>
</evidence>
<evidence type="ECO:0000256" key="6">
    <source>
        <dbReference type="ARBA" id="ARBA00045223"/>
    </source>
</evidence>
<feature type="non-terminal residue" evidence="9">
    <location>
        <position position="1"/>
    </location>
</feature>
<dbReference type="EMBL" id="GEEE01009067">
    <property type="protein sequence ID" value="JAP54158.1"/>
    <property type="molecule type" value="Transcribed_RNA"/>
</dbReference>
<dbReference type="SUPFAM" id="SSF51556">
    <property type="entry name" value="Metallo-dependent hydrolases"/>
    <property type="match status" value="1"/>
</dbReference>
<evidence type="ECO:0000313" key="9">
    <source>
        <dbReference type="EMBL" id="JAP54158.1"/>
    </source>
</evidence>
<dbReference type="PIRSF" id="PIRSF005902">
    <property type="entry name" value="DNase_TatD"/>
    <property type="match status" value="1"/>
</dbReference>
<dbReference type="InterPro" id="IPR018228">
    <property type="entry name" value="DNase_TatD-rel_CS"/>
</dbReference>
<dbReference type="GO" id="GO:0008296">
    <property type="term" value="F:3'-5'-DNA exonuclease activity"/>
    <property type="evidence" value="ECO:0007669"/>
    <property type="project" value="TreeGrafter"/>
</dbReference>
<dbReference type="PANTHER" id="PTHR10060">
    <property type="entry name" value="TATD FAMILY DEOXYRIBONUCLEASE"/>
    <property type="match status" value="1"/>
</dbReference>
<feature type="region of interest" description="Disordered" evidence="8">
    <location>
        <begin position="1"/>
        <end position="20"/>
    </location>
</feature>
<evidence type="ECO:0000256" key="7">
    <source>
        <dbReference type="PIRSR" id="PIRSR005902-1"/>
    </source>
</evidence>
<reference evidence="9" key="1">
    <citation type="submission" date="2016-01" db="EMBL/GenBank/DDBJ databases">
        <title>Reference transcriptome for the parasite Schistocephalus solidus: insights into the molecular evolution of parasitism.</title>
        <authorList>
            <person name="Hebert F.O."/>
            <person name="Grambauer S."/>
            <person name="Barber I."/>
            <person name="Landry C.R."/>
            <person name="Aubin-Horth N."/>
        </authorList>
    </citation>
    <scope>NUCLEOTIDE SEQUENCE</scope>
</reference>
<dbReference type="Gene3D" id="3.20.20.140">
    <property type="entry name" value="Metal-dependent hydrolases"/>
    <property type="match status" value="1"/>
</dbReference>
<dbReference type="Pfam" id="PF01026">
    <property type="entry name" value="TatD_DNase"/>
    <property type="match status" value="1"/>
</dbReference>
<dbReference type="InterPro" id="IPR050891">
    <property type="entry name" value="TatD-type_Hydrolase"/>
</dbReference>
<feature type="binding site" evidence="7">
    <location>
        <position position="202"/>
    </location>
    <ligand>
        <name>a divalent metal cation</name>
        <dbReference type="ChEBI" id="CHEBI:60240"/>
        <label>2</label>
    </ligand>
</feature>
<dbReference type="PROSITE" id="PS01091">
    <property type="entry name" value="TATD_3"/>
    <property type="match status" value="1"/>
</dbReference>
<sequence>LNPDSCLPSVRKGGHRDKQTAQRVDFTMPARKFIDIGANLTDLMFSGIYNGSQKHTGDLREVLLRAYNAGLEKIIVTCGCLKDLEVAKLLCASDDRLFFTVGIHPTRCQEFAKDSKACYDKLKSCLEDNPAKVVAVGECGLDYDREHFCPRDVQRTYFERQLRLAHATDLPLFMHCRSAHADLLDILRRHISEFGPVTGVVHTFDGTADQASDLINLGLYLGFNGCSLKLPENLKVVSEVPAERILLETDAPWCDIRPTHAGYQYVKTKFERKKPNRWDSHCMVAGRNEPANIVQVLEIVASVRGLSEDELAETVYQNTLIAFPRLVQ</sequence>
<evidence type="ECO:0000256" key="3">
    <source>
        <dbReference type="ARBA" id="ARBA00022723"/>
    </source>
</evidence>
<protein>
    <recommendedName>
        <fullName evidence="5">Deoxyribonuclease TATDN1</fullName>
    </recommendedName>
</protein>
<feature type="binding site" evidence="7">
    <location>
        <position position="175"/>
    </location>
    <ligand>
        <name>a divalent metal cation</name>
        <dbReference type="ChEBI" id="CHEBI:60240"/>
        <label>2</label>
    </ligand>
</feature>
<evidence type="ECO:0000256" key="4">
    <source>
        <dbReference type="ARBA" id="ARBA00022801"/>
    </source>
</evidence>
<name>A0A0X3PRJ1_SCHSO</name>
<comment type="function">
    <text evidence="6">Deoxyribonuclease which catalyzes (in vitro) the decatenation of kinetoplast DNA, which are circular DNA catenated to each other, producing linear DNA molecules. Plays an important role in chromosomal segregation and cell cycle progression during eye development probably via its DNA decatenation activity.</text>
</comment>